<evidence type="ECO:0000313" key="3">
    <source>
        <dbReference type="Proteomes" id="UP000034952"/>
    </source>
</evidence>
<dbReference type="PROSITE" id="PS50819">
    <property type="entry name" value="INTEIN_ENDONUCLEASE"/>
    <property type="match status" value="1"/>
</dbReference>
<comment type="caution">
    <text evidence="2">The sequence shown here is derived from an EMBL/GenBank/DDBJ whole genome shotgun (WGS) entry which is preliminary data.</text>
</comment>
<evidence type="ECO:0000313" key="2">
    <source>
        <dbReference type="EMBL" id="KKP66388.1"/>
    </source>
</evidence>
<dbReference type="Pfam" id="PF14528">
    <property type="entry name" value="LAGLIDADG_3"/>
    <property type="match status" value="2"/>
</dbReference>
<accession>A0A0G0BAF1</accession>
<gene>
    <name evidence="2" type="ORF">UR64_C0008G0026</name>
</gene>
<dbReference type="PRINTS" id="PR00379">
    <property type="entry name" value="INTEIN"/>
</dbReference>
<dbReference type="SUPFAM" id="SSF88659">
    <property type="entry name" value="Sigma3 and sigma4 domains of RNA polymerase sigma factors"/>
    <property type="match status" value="1"/>
</dbReference>
<name>A0A0G0BAF1_9BACT</name>
<keyword evidence="2" id="KW-0378">Hydrolase</keyword>
<dbReference type="AlphaFoldDB" id="A0A0G0BAF1"/>
<dbReference type="InterPro" id="IPR027434">
    <property type="entry name" value="Homing_endonucl"/>
</dbReference>
<keyword evidence="2" id="KW-0255">Endonuclease</keyword>
<evidence type="ECO:0000259" key="1">
    <source>
        <dbReference type="PROSITE" id="PS50819"/>
    </source>
</evidence>
<keyword evidence="2" id="KW-0540">Nuclease</keyword>
<proteinExistence type="predicted"/>
<dbReference type="GO" id="GO:0016539">
    <property type="term" value="P:intein-mediated protein splicing"/>
    <property type="evidence" value="ECO:0007669"/>
    <property type="project" value="InterPro"/>
</dbReference>
<dbReference type="InterPro" id="IPR004860">
    <property type="entry name" value="LAGLIDADG_dom"/>
</dbReference>
<dbReference type="GO" id="GO:0004519">
    <property type="term" value="F:endonuclease activity"/>
    <property type="evidence" value="ECO:0007669"/>
    <property type="project" value="UniProtKB-KW"/>
</dbReference>
<sequence>MAKCWTKEEETKYYSELFYLYVKKNKSLHEISEILKIPESTIFRRMKRLKIKTEPHLKDNYLKKRKGVQIPNKYSEDLAEFFGIMLGDGHISHFQVVVSLGNKEEKYAEHVSLLIKKIFETSAKISIRNTGYRDVYLGSVEITSWLFKKGLVSNKVKSQVDVPSWIFSKDKYMKSFLRGFFDTDGSIYKLKYGVQMSFCNRSLPILKSLQLMLKRLRYNPSSISLYNLYLTRRKDIKRFFEEIKPSNHKHIVRYLKIEDDLRRSDSGYSRRL</sequence>
<protein>
    <submittedName>
        <fullName evidence="2">AAA family ATPase, type II secretion system protein, containing DOD-type homing endonuclease</fullName>
    </submittedName>
</protein>
<reference evidence="2 3" key="1">
    <citation type="journal article" date="2015" name="Nature">
        <title>rRNA introns, odd ribosomes, and small enigmatic genomes across a large radiation of phyla.</title>
        <authorList>
            <person name="Brown C.T."/>
            <person name="Hug L.A."/>
            <person name="Thomas B.C."/>
            <person name="Sharon I."/>
            <person name="Castelle C.J."/>
            <person name="Singh A."/>
            <person name="Wilkins M.J."/>
            <person name="Williams K.H."/>
            <person name="Banfield J.F."/>
        </authorList>
    </citation>
    <scope>NUCLEOTIDE SEQUENCE [LARGE SCALE GENOMIC DNA]</scope>
</reference>
<dbReference type="InterPro" id="IPR006142">
    <property type="entry name" value="INTEIN"/>
</dbReference>
<dbReference type="Proteomes" id="UP000034952">
    <property type="component" value="Unassembled WGS sequence"/>
</dbReference>
<dbReference type="SUPFAM" id="SSF55608">
    <property type="entry name" value="Homing endonucleases"/>
    <property type="match status" value="1"/>
</dbReference>
<dbReference type="InterPro" id="IPR013324">
    <property type="entry name" value="RNA_pol_sigma_r3/r4-like"/>
</dbReference>
<dbReference type="EMBL" id="LBPY01000008">
    <property type="protein sequence ID" value="KKP66388.1"/>
    <property type="molecule type" value="Genomic_DNA"/>
</dbReference>
<dbReference type="Gene3D" id="3.10.28.10">
    <property type="entry name" value="Homing endonucleases"/>
    <property type="match status" value="1"/>
</dbReference>
<feature type="domain" description="DOD-type homing endonuclease" evidence="1">
    <location>
        <begin position="81"/>
        <end position="218"/>
    </location>
</feature>
<organism evidence="2 3">
    <name type="scientific">Candidatus Nomurabacteria bacterium GW2011_GWE1_35_16</name>
    <dbReference type="NCBI Taxonomy" id="1618761"/>
    <lineage>
        <taxon>Bacteria</taxon>
        <taxon>Candidatus Nomuraibacteriota</taxon>
    </lineage>
</organism>
<dbReference type="InterPro" id="IPR004042">
    <property type="entry name" value="Intein_endonuc_central"/>
</dbReference>